<feature type="transmembrane region" description="Helical" evidence="1">
    <location>
        <begin position="107"/>
        <end position="125"/>
    </location>
</feature>
<keyword evidence="3" id="KW-1185">Reference proteome</keyword>
<dbReference type="EMBL" id="CP001842">
    <property type="protein sequence ID" value="ADB95081.1"/>
    <property type="molecule type" value="Genomic_DNA"/>
</dbReference>
<protein>
    <submittedName>
        <fullName evidence="2">Uncharacterized protein</fullName>
    </submittedName>
</protein>
<keyword evidence="1" id="KW-0812">Transmembrane</keyword>
<organism evidence="3">
    <name type="scientific">Atelocyanobacterium thalassa (isolate ALOHA)</name>
    <dbReference type="NCBI Taxonomy" id="1453429"/>
    <lineage>
        <taxon>Bacteria</taxon>
        <taxon>Bacillati</taxon>
        <taxon>Cyanobacteriota</taxon>
        <taxon>Cyanophyceae</taxon>
        <taxon>Oscillatoriophycideae</taxon>
        <taxon>Chroococcales</taxon>
        <taxon>Aphanothecaceae</taxon>
        <taxon>Candidatus Atelocyanobacterium</taxon>
        <taxon>Candidatus Atelocyanobacterium thalassae</taxon>
    </lineage>
</organism>
<name>D3ENN1_ATETH</name>
<dbReference type="HOGENOM" id="CLU_1282684_0_0_3"/>
<dbReference type="Proteomes" id="UP000001405">
    <property type="component" value="Chromosome"/>
</dbReference>
<dbReference type="PATRIC" id="fig|713887.8.peg.318"/>
<dbReference type="InterPro" id="IPR021751">
    <property type="entry name" value="DUF3318"/>
</dbReference>
<keyword evidence="1" id="KW-1133">Transmembrane helix</keyword>
<dbReference type="KEGG" id="cyu:UCYN_03400"/>
<keyword evidence="1" id="KW-0472">Membrane</keyword>
<dbReference type="Pfam" id="PF11780">
    <property type="entry name" value="DUF3318"/>
    <property type="match status" value="1"/>
</dbReference>
<evidence type="ECO:0000313" key="3">
    <source>
        <dbReference type="Proteomes" id="UP000001405"/>
    </source>
</evidence>
<dbReference type="RefSeq" id="WP_012953746.1">
    <property type="nucleotide sequence ID" value="NC_013771.1"/>
</dbReference>
<evidence type="ECO:0000313" key="2">
    <source>
        <dbReference type="EMBL" id="ADB95081.1"/>
    </source>
</evidence>
<sequence>MNINSEISRLLDVMPASGRMLTKIVSKSTQSEVIRIPFAFPWNRSKRLIYINFDLWYQLTEAQRDLLILRVGFQLQDVYSFKLNLNQFILSLGVLELFIKVLQRDTLGISIFGILIIIFTKQFWYGNQNIQKELDFDKDTIKASLKRGYRKDDAAKHLLEGIKKIAKLESHPKLESKIRLEYLQSFIN</sequence>
<dbReference type="STRING" id="1453429.UCYN_03400"/>
<dbReference type="AlphaFoldDB" id="D3ENN1"/>
<dbReference type="OrthoDB" id="455481at2"/>
<accession>D3ENN1</accession>
<evidence type="ECO:0000256" key="1">
    <source>
        <dbReference type="SAM" id="Phobius"/>
    </source>
</evidence>
<gene>
    <name evidence="2" type="ordered locus">UCYN_03400</name>
</gene>
<reference evidence="2 3" key="1">
    <citation type="journal article" date="2010" name="Nature">
        <title>Metabolic streamlining in an open-ocean nitrogen-fixing cyanobacterium.</title>
        <authorList>
            <person name="Tripp H.J."/>
            <person name="Bench S.R."/>
            <person name="Turk K.A."/>
            <person name="Foster R.A."/>
            <person name="Desany B.A."/>
            <person name="Niazi F."/>
            <person name="Affourtit J.P."/>
            <person name="Zehr J.P."/>
        </authorList>
    </citation>
    <scope>NUCLEOTIDE SEQUENCE [LARGE SCALE GENOMIC DNA]</scope>
    <source>
        <strain evidence="3">ALOHA</strain>
    </source>
</reference>
<proteinExistence type="predicted"/>